<dbReference type="GO" id="GO:0004252">
    <property type="term" value="F:serine-type endopeptidase activity"/>
    <property type="evidence" value="ECO:0007669"/>
    <property type="project" value="InterPro"/>
</dbReference>
<organism evidence="2 3">
    <name type="scientific">Ostreobium quekettii</name>
    <dbReference type="NCBI Taxonomy" id="121088"/>
    <lineage>
        <taxon>Eukaryota</taxon>
        <taxon>Viridiplantae</taxon>
        <taxon>Chlorophyta</taxon>
        <taxon>core chlorophytes</taxon>
        <taxon>Ulvophyceae</taxon>
        <taxon>TCBD clade</taxon>
        <taxon>Bryopsidales</taxon>
        <taxon>Ostreobineae</taxon>
        <taxon>Ostreobiaceae</taxon>
        <taxon>Ostreobium</taxon>
    </lineage>
</organism>
<dbReference type="GO" id="GO:0006508">
    <property type="term" value="P:proteolysis"/>
    <property type="evidence" value="ECO:0007669"/>
    <property type="project" value="InterPro"/>
</dbReference>
<proteinExistence type="predicted"/>
<dbReference type="Gene3D" id="2.40.10.10">
    <property type="entry name" value="Trypsin-like serine proteases"/>
    <property type="match status" value="1"/>
</dbReference>
<dbReference type="InterPro" id="IPR001254">
    <property type="entry name" value="Trypsin_dom"/>
</dbReference>
<evidence type="ECO:0000259" key="1">
    <source>
        <dbReference type="Pfam" id="PF00089"/>
    </source>
</evidence>
<dbReference type="Pfam" id="PF00089">
    <property type="entry name" value="Trypsin"/>
    <property type="match status" value="1"/>
</dbReference>
<name>A0A8S1J0D0_9CHLO</name>
<sequence length="241" mass="27859">MCTLNCCRSRHQLGNCSLRNRKCLVQHANVFWLDSWFKLCFSRWQTLKGLLYVWTYLQIMRAAKLILHPQWNGKFRDGFDMALVVLRKAVRNAVPILLPDGQSMIKPNTPVFALGWGLNFQLSVPTREWEQVPNSALQGIRMRIVDSRRCPLKLEEHLRPHMLCAYDAIQCPCKGSLFDFFCIRFSDCVPQHILNGTGFQLKGSSIFPFKMCLRSMFWNVANSEPPLLQSSFSPCLYCSEC</sequence>
<dbReference type="SUPFAM" id="SSF50494">
    <property type="entry name" value="Trypsin-like serine proteases"/>
    <property type="match status" value="1"/>
</dbReference>
<evidence type="ECO:0000313" key="2">
    <source>
        <dbReference type="EMBL" id="CAD7700869.1"/>
    </source>
</evidence>
<accession>A0A8S1J0D0</accession>
<evidence type="ECO:0000313" key="3">
    <source>
        <dbReference type="Proteomes" id="UP000708148"/>
    </source>
</evidence>
<protein>
    <recommendedName>
        <fullName evidence="1">Peptidase S1 domain-containing protein</fullName>
    </recommendedName>
</protein>
<dbReference type="Proteomes" id="UP000708148">
    <property type="component" value="Unassembled WGS sequence"/>
</dbReference>
<dbReference type="InterPro" id="IPR043504">
    <property type="entry name" value="Peptidase_S1_PA_chymotrypsin"/>
</dbReference>
<keyword evidence="3" id="KW-1185">Reference proteome</keyword>
<dbReference type="AlphaFoldDB" id="A0A8S1J0D0"/>
<gene>
    <name evidence="2" type="ORF">OSTQU699_LOCUS6228</name>
</gene>
<dbReference type="EMBL" id="CAJHUC010001368">
    <property type="protein sequence ID" value="CAD7700869.1"/>
    <property type="molecule type" value="Genomic_DNA"/>
</dbReference>
<reference evidence="2" key="1">
    <citation type="submission" date="2020-12" db="EMBL/GenBank/DDBJ databases">
        <authorList>
            <person name="Iha C."/>
        </authorList>
    </citation>
    <scope>NUCLEOTIDE SEQUENCE</scope>
</reference>
<comment type="caution">
    <text evidence="2">The sequence shown here is derived from an EMBL/GenBank/DDBJ whole genome shotgun (WGS) entry which is preliminary data.</text>
</comment>
<feature type="domain" description="Peptidase S1" evidence="1">
    <location>
        <begin position="59"/>
        <end position="175"/>
    </location>
</feature>
<dbReference type="InterPro" id="IPR009003">
    <property type="entry name" value="Peptidase_S1_PA"/>
</dbReference>